<dbReference type="OrthoDB" id="5770094at2"/>
<dbReference type="STRING" id="406100.SAMN04488052_101308"/>
<protein>
    <recommendedName>
        <fullName evidence="4 14">Protoporphyrinogen IX oxidase</fullName>
        <ecNumber evidence="14">1.3.99.-</ecNumber>
    </recommendedName>
</protein>
<dbReference type="PANTHER" id="PTHR40255:SF1">
    <property type="entry name" value="PROTOPORPHYRINOGEN IX OXIDASE"/>
    <property type="match status" value="1"/>
</dbReference>
<dbReference type="Proteomes" id="UP000199657">
    <property type="component" value="Unassembled WGS sequence"/>
</dbReference>
<dbReference type="GO" id="GO:0006782">
    <property type="term" value="P:protoporphyrinogen IX biosynthetic process"/>
    <property type="evidence" value="ECO:0007669"/>
    <property type="project" value="UniProtKB-UniRule"/>
</dbReference>
<dbReference type="PANTHER" id="PTHR40255">
    <property type="entry name" value="UPF0093 MEMBRANE PROTEIN SLR1790"/>
    <property type="match status" value="1"/>
</dbReference>
<keyword evidence="9 15" id="KW-1133">Transmembrane helix</keyword>
<evidence type="ECO:0000256" key="4">
    <source>
        <dbReference type="ARBA" id="ARBA00017504"/>
    </source>
</evidence>
<evidence type="ECO:0000256" key="2">
    <source>
        <dbReference type="ARBA" id="ARBA00005073"/>
    </source>
</evidence>
<gene>
    <name evidence="16" type="ORF">SAMN04488052_101308</name>
</gene>
<keyword evidence="6 14" id="KW-0349">Heme</keyword>
<dbReference type="GO" id="GO:0070818">
    <property type="term" value="F:protoporphyrinogen oxidase activity"/>
    <property type="evidence" value="ECO:0007669"/>
    <property type="project" value="UniProtKB-UniRule"/>
</dbReference>
<proteinExistence type="inferred from homology"/>
<evidence type="ECO:0000256" key="6">
    <source>
        <dbReference type="ARBA" id="ARBA00022617"/>
    </source>
</evidence>
<evidence type="ECO:0000256" key="11">
    <source>
        <dbReference type="ARBA" id="ARBA00023004"/>
    </source>
</evidence>
<evidence type="ECO:0000256" key="13">
    <source>
        <dbReference type="ARBA" id="ARBA00048390"/>
    </source>
</evidence>
<evidence type="ECO:0000256" key="5">
    <source>
        <dbReference type="ARBA" id="ARBA00022475"/>
    </source>
</evidence>
<keyword evidence="8 14" id="KW-0479">Metal-binding</keyword>
<evidence type="ECO:0000256" key="15">
    <source>
        <dbReference type="SAM" id="Phobius"/>
    </source>
</evidence>
<evidence type="ECO:0000313" key="16">
    <source>
        <dbReference type="EMBL" id="SEO48365.1"/>
    </source>
</evidence>
<dbReference type="UniPathway" id="UPA00251">
    <property type="reaction ID" value="UER00324"/>
</dbReference>
<dbReference type="InterPro" id="IPR005265">
    <property type="entry name" value="HemJ-like"/>
</dbReference>
<dbReference type="PIRSF" id="PIRSF004638">
    <property type="entry name" value="UCP004638"/>
    <property type="match status" value="1"/>
</dbReference>
<keyword evidence="10" id="KW-0560">Oxidoreductase</keyword>
<comment type="similarity">
    <text evidence="3 14">Belongs to the HemJ family.</text>
</comment>
<dbReference type="EC" id="1.3.99.-" evidence="14"/>
<comment type="catalytic activity">
    <reaction evidence="13 14">
        <text>protoporphyrinogen IX + 3 A = protoporphyrin IX + 3 AH2</text>
        <dbReference type="Rhea" id="RHEA:62000"/>
        <dbReference type="ChEBI" id="CHEBI:13193"/>
        <dbReference type="ChEBI" id="CHEBI:17499"/>
        <dbReference type="ChEBI" id="CHEBI:57306"/>
        <dbReference type="ChEBI" id="CHEBI:57307"/>
    </reaction>
</comment>
<evidence type="ECO:0000256" key="9">
    <source>
        <dbReference type="ARBA" id="ARBA00022989"/>
    </source>
</evidence>
<organism evidence="16 17">
    <name type="scientific">Aquisalimonas asiatica</name>
    <dbReference type="NCBI Taxonomy" id="406100"/>
    <lineage>
        <taxon>Bacteria</taxon>
        <taxon>Pseudomonadati</taxon>
        <taxon>Pseudomonadota</taxon>
        <taxon>Gammaproteobacteria</taxon>
        <taxon>Chromatiales</taxon>
        <taxon>Ectothiorhodospiraceae</taxon>
        <taxon>Aquisalimonas</taxon>
    </lineage>
</organism>
<keyword evidence="12 14" id="KW-0472">Membrane</keyword>
<keyword evidence="5 14" id="KW-1003">Cell membrane</keyword>
<evidence type="ECO:0000256" key="1">
    <source>
        <dbReference type="ARBA" id="ARBA00004651"/>
    </source>
</evidence>
<feature type="transmembrane region" description="Helical" evidence="15">
    <location>
        <begin position="52"/>
        <end position="72"/>
    </location>
</feature>
<keyword evidence="17" id="KW-1185">Reference proteome</keyword>
<evidence type="ECO:0000256" key="12">
    <source>
        <dbReference type="ARBA" id="ARBA00023136"/>
    </source>
</evidence>
<dbReference type="EMBL" id="FOEG01000001">
    <property type="protein sequence ID" value="SEO48365.1"/>
    <property type="molecule type" value="Genomic_DNA"/>
</dbReference>
<reference evidence="16 17" key="1">
    <citation type="submission" date="2016-10" db="EMBL/GenBank/DDBJ databases">
        <authorList>
            <person name="de Groot N.N."/>
        </authorList>
    </citation>
    <scope>NUCLEOTIDE SEQUENCE [LARGE SCALE GENOMIC DNA]</scope>
    <source>
        <strain evidence="16 17">CGMCC 1.6291</strain>
    </source>
</reference>
<accession>A0A1H8Q293</accession>
<keyword evidence="11 14" id="KW-0408">Iron</keyword>
<keyword evidence="7 15" id="KW-0812">Transmembrane</keyword>
<evidence type="ECO:0000256" key="14">
    <source>
        <dbReference type="PIRNR" id="PIRNR004638"/>
    </source>
</evidence>
<comment type="subcellular location">
    <subcellularLocation>
        <location evidence="1">Cell membrane</location>
        <topology evidence="1">Multi-pass membrane protein</topology>
    </subcellularLocation>
</comment>
<dbReference type="GO" id="GO:0046872">
    <property type="term" value="F:metal ion binding"/>
    <property type="evidence" value="ECO:0007669"/>
    <property type="project" value="UniProtKB-UniRule"/>
</dbReference>
<comment type="pathway">
    <text evidence="2 14">Porphyrin-containing compound metabolism; protoporphyrin-IX biosynthesis; protoporphyrin-IX from protoporphyrinogen-IX: step 1/1.</text>
</comment>
<evidence type="ECO:0000256" key="7">
    <source>
        <dbReference type="ARBA" id="ARBA00022692"/>
    </source>
</evidence>
<evidence type="ECO:0000256" key="8">
    <source>
        <dbReference type="ARBA" id="ARBA00022723"/>
    </source>
</evidence>
<sequence>MLWVLVLHIVALLFWAAALLYLPALVAAVDARRAEITESPPDHASLARFVHTHVATPAALIAIMSGTVVFLMDRTVEVWLMAKLTLVTGMVICHAFTGLLILRAERGAVGRTGVWAWLLAITLCLLMAGIIWLVLAKPTLEGTPWAL</sequence>
<evidence type="ECO:0000256" key="3">
    <source>
        <dbReference type="ARBA" id="ARBA00006501"/>
    </source>
</evidence>
<feature type="transmembrane region" description="Helical" evidence="15">
    <location>
        <begin position="114"/>
        <end position="135"/>
    </location>
</feature>
<dbReference type="GO" id="GO:0005886">
    <property type="term" value="C:plasma membrane"/>
    <property type="evidence" value="ECO:0007669"/>
    <property type="project" value="UniProtKB-SubCell"/>
</dbReference>
<dbReference type="RefSeq" id="WP_091639331.1">
    <property type="nucleotide sequence ID" value="NZ_FOEG01000001.1"/>
</dbReference>
<comment type="cofactor">
    <cofactor evidence="14">
        <name>heme b</name>
        <dbReference type="ChEBI" id="CHEBI:60344"/>
    </cofactor>
    <text evidence="14">Binds 1 heme b (iron(II)-protoporphyrin IX) group per subunit.</text>
</comment>
<evidence type="ECO:0000313" key="17">
    <source>
        <dbReference type="Proteomes" id="UP000199657"/>
    </source>
</evidence>
<comment type="function">
    <text evidence="14">Catalyzes the oxidation of protoporphyrinogen IX to protoporphyrin IX.</text>
</comment>
<evidence type="ECO:0000256" key="10">
    <source>
        <dbReference type="ARBA" id="ARBA00023002"/>
    </source>
</evidence>
<dbReference type="AlphaFoldDB" id="A0A1H8Q293"/>
<dbReference type="Pfam" id="PF03653">
    <property type="entry name" value="UPF0093"/>
    <property type="match status" value="1"/>
</dbReference>
<feature type="transmembrane region" description="Helical" evidence="15">
    <location>
        <begin position="84"/>
        <end position="102"/>
    </location>
</feature>
<name>A0A1H8Q293_9GAMM</name>